<dbReference type="InterPro" id="IPR001568">
    <property type="entry name" value="RNase_T2-like"/>
</dbReference>
<dbReference type="GO" id="GO:0033897">
    <property type="term" value="F:ribonuclease T2 activity"/>
    <property type="evidence" value="ECO:0007669"/>
    <property type="project" value="InterPro"/>
</dbReference>
<evidence type="ECO:0000313" key="5">
    <source>
        <dbReference type="Proteomes" id="UP001175271"/>
    </source>
</evidence>
<dbReference type="Gene3D" id="3.90.730.10">
    <property type="entry name" value="Ribonuclease T2-like"/>
    <property type="match status" value="1"/>
</dbReference>
<feature type="signal peptide" evidence="3">
    <location>
        <begin position="1"/>
        <end position="15"/>
    </location>
</feature>
<dbReference type="SUPFAM" id="SSF55895">
    <property type="entry name" value="Ribonuclease Rh-like"/>
    <property type="match status" value="1"/>
</dbReference>
<evidence type="ECO:0000256" key="3">
    <source>
        <dbReference type="SAM" id="SignalP"/>
    </source>
</evidence>
<accession>A0AA39HMZ5</accession>
<sequence length="376" mass="42740">MRLLLLTGLLGVVHCLMAPTAQKPSALKLAIYLTEEVCRHQSDCLKDLPLLTIHGLWADDSNGKLIDCRQTTVDRKPKKAINNPPKLPDLPSDVFPLIKEHWPDLKSETYPWQFFMHEHGKHGACIERFHDPGTYFKTAVNFFKNYALQSVFTSLRGQTTTPDKVAQALHLSVDSLQFLCERSRRTKTTKTTKTETSETSKTFLKEVRICLDLNGHAKACGPGDESTTLCGKQFIIYAAPSDTKAVLKDESTHHAVLSFIYANYTADRAEICPKGDCEENRRRRPLKMTIQKERLGHVCFSSEPVEACPMGSVVVKSEKRTVRFACLQNTKELALRLKKNIRRWRLITMNDVEKLEKEAVKWFVEEATMPSVCEFI</sequence>
<comment type="caution">
    <text evidence="4">The sequence shown here is derived from an EMBL/GenBank/DDBJ whole genome shotgun (WGS) entry which is preliminary data.</text>
</comment>
<dbReference type="Pfam" id="PF00445">
    <property type="entry name" value="Ribonuclease_T2"/>
    <property type="match status" value="1"/>
</dbReference>
<dbReference type="PANTHER" id="PTHR11240:SF22">
    <property type="entry name" value="RIBONUCLEASE T2"/>
    <property type="match status" value="1"/>
</dbReference>
<organism evidence="4 5">
    <name type="scientific">Steinernema hermaphroditum</name>
    <dbReference type="NCBI Taxonomy" id="289476"/>
    <lineage>
        <taxon>Eukaryota</taxon>
        <taxon>Metazoa</taxon>
        <taxon>Ecdysozoa</taxon>
        <taxon>Nematoda</taxon>
        <taxon>Chromadorea</taxon>
        <taxon>Rhabditida</taxon>
        <taxon>Tylenchina</taxon>
        <taxon>Panagrolaimomorpha</taxon>
        <taxon>Strongyloidoidea</taxon>
        <taxon>Steinernematidae</taxon>
        <taxon>Steinernema</taxon>
    </lineage>
</organism>
<gene>
    <name evidence="4" type="ORF">QR680_004218</name>
</gene>
<name>A0AA39HMZ5_9BILA</name>
<protein>
    <submittedName>
        <fullName evidence="4">Uncharacterized protein</fullName>
    </submittedName>
</protein>
<keyword evidence="3" id="KW-0732">Signal</keyword>
<evidence type="ECO:0000256" key="1">
    <source>
        <dbReference type="ARBA" id="ARBA00007469"/>
    </source>
</evidence>
<dbReference type="GO" id="GO:0003723">
    <property type="term" value="F:RNA binding"/>
    <property type="evidence" value="ECO:0007669"/>
    <property type="project" value="InterPro"/>
</dbReference>
<feature type="chain" id="PRO_5041433756" evidence="3">
    <location>
        <begin position="16"/>
        <end position="376"/>
    </location>
</feature>
<dbReference type="InterPro" id="IPR036430">
    <property type="entry name" value="RNase_T2-like_sf"/>
</dbReference>
<reference evidence="4" key="1">
    <citation type="submission" date="2023-06" db="EMBL/GenBank/DDBJ databases">
        <title>Genomic analysis of the entomopathogenic nematode Steinernema hermaphroditum.</title>
        <authorList>
            <person name="Schwarz E.M."/>
            <person name="Heppert J.K."/>
            <person name="Baniya A."/>
            <person name="Schwartz H.T."/>
            <person name="Tan C.-H."/>
            <person name="Antoshechkin I."/>
            <person name="Sternberg P.W."/>
            <person name="Goodrich-Blair H."/>
            <person name="Dillman A.R."/>
        </authorList>
    </citation>
    <scope>NUCLEOTIDE SEQUENCE</scope>
    <source>
        <strain evidence="4">PS9179</strain>
        <tissue evidence="4">Whole animal</tissue>
    </source>
</reference>
<evidence type="ECO:0000313" key="4">
    <source>
        <dbReference type="EMBL" id="KAK0408880.1"/>
    </source>
</evidence>
<keyword evidence="5" id="KW-1185">Reference proteome</keyword>
<dbReference type="EMBL" id="JAUCMV010000003">
    <property type="protein sequence ID" value="KAK0408880.1"/>
    <property type="molecule type" value="Genomic_DNA"/>
</dbReference>
<proteinExistence type="inferred from homology"/>
<evidence type="ECO:0000256" key="2">
    <source>
        <dbReference type="RuleBase" id="RU004328"/>
    </source>
</evidence>
<dbReference type="Proteomes" id="UP001175271">
    <property type="component" value="Unassembled WGS sequence"/>
</dbReference>
<dbReference type="PANTHER" id="PTHR11240">
    <property type="entry name" value="RIBONUCLEASE T2"/>
    <property type="match status" value="1"/>
</dbReference>
<comment type="similarity">
    <text evidence="1 2">Belongs to the RNase T2 family.</text>
</comment>
<dbReference type="AlphaFoldDB" id="A0AA39HMZ5"/>